<accession>A0A7J7NG89</accession>
<protein>
    <submittedName>
        <fullName evidence="8">Uncharacterized protein</fullName>
    </submittedName>
</protein>
<dbReference type="GO" id="GO:0006631">
    <property type="term" value="P:fatty acid metabolic process"/>
    <property type="evidence" value="ECO:0007669"/>
    <property type="project" value="TreeGrafter"/>
</dbReference>
<organism evidence="8 9">
    <name type="scientific">Kingdonia uniflora</name>
    <dbReference type="NCBI Taxonomy" id="39325"/>
    <lineage>
        <taxon>Eukaryota</taxon>
        <taxon>Viridiplantae</taxon>
        <taxon>Streptophyta</taxon>
        <taxon>Embryophyta</taxon>
        <taxon>Tracheophyta</taxon>
        <taxon>Spermatophyta</taxon>
        <taxon>Magnoliopsida</taxon>
        <taxon>Ranunculales</taxon>
        <taxon>Circaeasteraceae</taxon>
        <taxon>Kingdonia</taxon>
    </lineage>
</organism>
<dbReference type="GO" id="GO:0005789">
    <property type="term" value="C:endoplasmic reticulum membrane"/>
    <property type="evidence" value="ECO:0007669"/>
    <property type="project" value="UniProtKB-SubCell"/>
</dbReference>
<dbReference type="AlphaFoldDB" id="A0A7J7NG89"/>
<evidence type="ECO:0000256" key="5">
    <source>
        <dbReference type="ARBA" id="ARBA00023002"/>
    </source>
</evidence>
<keyword evidence="3" id="KW-0256">Endoplasmic reticulum</keyword>
<gene>
    <name evidence="8" type="ORF">GIB67_023887</name>
</gene>
<keyword evidence="9" id="KW-1185">Reference proteome</keyword>
<evidence type="ECO:0000313" key="8">
    <source>
        <dbReference type="EMBL" id="KAF6166177.1"/>
    </source>
</evidence>
<dbReference type="EMBL" id="JACGCM010000811">
    <property type="protein sequence ID" value="KAF6166177.1"/>
    <property type="molecule type" value="Genomic_DNA"/>
</dbReference>
<dbReference type="InterPro" id="IPR014430">
    <property type="entry name" value="Scs7"/>
</dbReference>
<comment type="subcellular location">
    <subcellularLocation>
        <location evidence="1">Endoplasmic reticulum membrane</location>
        <topology evidence="1">Multi-pass membrane protein</topology>
    </subcellularLocation>
</comment>
<evidence type="ECO:0000256" key="6">
    <source>
        <dbReference type="ARBA" id="ARBA00023098"/>
    </source>
</evidence>
<evidence type="ECO:0000256" key="2">
    <source>
        <dbReference type="ARBA" id="ARBA00022692"/>
    </source>
</evidence>
<evidence type="ECO:0000256" key="3">
    <source>
        <dbReference type="ARBA" id="ARBA00022824"/>
    </source>
</evidence>
<keyword evidence="5" id="KW-0560">Oxidoreductase</keyword>
<dbReference type="PANTHER" id="PTHR12863:SF1">
    <property type="entry name" value="FATTY ACID 2-HYDROXYLASE"/>
    <property type="match status" value="1"/>
</dbReference>
<evidence type="ECO:0000256" key="1">
    <source>
        <dbReference type="ARBA" id="ARBA00004477"/>
    </source>
</evidence>
<dbReference type="PANTHER" id="PTHR12863">
    <property type="entry name" value="FATTY ACID HYDROXYLASE"/>
    <property type="match status" value="1"/>
</dbReference>
<evidence type="ECO:0000256" key="4">
    <source>
        <dbReference type="ARBA" id="ARBA00022989"/>
    </source>
</evidence>
<keyword evidence="6" id="KW-0443">Lipid metabolism</keyword>
<comment type="caution">
    <text evidence="8">The sequence shown here is derived from an EMBL/GenBank/DDBJ whole genome shotgun (WGS) entry which is preliminary data.</text>
</comment>
<keyword evidence="2" id="KW-0812">Transmembrane</keyword>
<dbReference type="Proteomes" id="UP000541444">
    <property type="component" value="Unassembled WGS sequence"/>
</dbReference>
<sequence length="82" mass="9548">MDRLRLIFPPVGAATICIPLRNIVKLILTPITAPALLEGGLLGYIMYNLTHYYLHRGQPTKEITREMKVRINHFHRNRQIKK</sequence>
<keyword evidence="7" id="KW-0472">Membrane</keyword>
<dbReference type="GO" id="GO:0080132">
    <property type="term" value="F:fatty acid 2-hydroxylase activity"/>
    <property type="evidence" value="ECO:0007669"/>
    <property type="project" value="InterPro"/>
</dbReference>
<keyword evidence="4" id="KW-1133">Transmembrane helix</keyword>
<dbReference type="OrthoDB" id="260519at2759"/>
<evidence type="ECO:0000313" key="9">
    <source>
        <dbReference type="Proteomes" id="UP000541444"/>
    </source>
</evidence>
<proteinExistence type="predicted"/>
<reference evidence="8 9" key="1">
    <citation type="journal article" date="2020" name="IScience">
        <title>Genome Sequencing of the Endangered Kingdonia uniflora (Circaeasteraceae, Ranunculales) Reveals Potential Mechanisms of Evolutionary Specialization.</title>
        <authorList>
            <person name="Sun Y."/>
            <person name="Deng T."/>
            <person name="Zhang A."/>
            <person name="Moore M.J."/>
            <person name="Landis J.B."/>
            <person name="Lin N."/>
            <person name="Zhang H."/>
            <person name="Zhang X."/>
            <person name="Huang J."/>
            <person name="Zhang X."/>
            <person name="Sun H."/>
            <person name="Wang H."/>
        </authorList>
    </citation>
    <scope>NUCLEOTIDE SEQUENCE [LARGE SCALE GENOMIC DNA]</scope>
    <source>
        <strain evidence="8">TB1705</strain>
        <tissue evidence="8">Leaf</tissue>
    </source>
</reference>
<evidence type="ECO:0000256" key="7">
    <source>
        <dbReference type="ARBA" id="ARBA00023136"/>
    </source>
</evidence>
<name>A0A7J7NG89_9MAGN</name>